<dbReference type="Proteomes" id="UP001293254">
    <property type="component" value="Unassembled WGS sequence"/>
</dbReference>
<dbReference type="AlphaFoldDB" id="A0AAE1YSD3"/>
<reference evidence="7" key="2">
    <citation type="journal article" date="2024" name="Plant">
        <title>Genomic evolution and insights into agronomic trait innovations of Sesamum species.</title>
        <authorList>
            <person name="Miao H."/>
            <person name="Wang L."/>
            <person name="Qu L."/>
            <person name="Liu H."/>
            <person name="Sun Y."/>
            <person name="Le M."/>
            <person name="Wang Q."/>
            <person name="Wei S."/>
            <person name="Zheng Y."/>
            <person name="Lin W."/>
            <person name="Duan Y."/>
            <person name="Cao H."/>
            <person name="Xiong S."/>
            <person name="Wang X."/>
            <person name="Wei L."/>
            <person name="Li C."/>
            <person name="Ma Q."/>
            <person name="Ju M."/>
            <person name="Zhao R."/>
            <person name="Li G."/>
            <person name="Mu C."/>
            <person name="Tian Q."/>
            <person name="Mei H."/>
            <person name="Zhang T."/>
            <person name="Gao T."/>
            <person name="Zhang H."/>
        </authorList>
    </citation>
    <scope>NUCLEOTIDE SEQUENCE</scope>
    <source>
        <strain evidence="7">3651</strain>
    </source>
</reference>
<dbReference type="GO" id="GO:0052793">
    <property type="term" value="F:pectin acetylesterase activity"/>
    <property type="evidence" value="ECO:0007669"/>
    <property type="project" value="TreeGrafter"/>
</dbReference>
<keyword evidence="4 6" id="KW-0134">Cell wall</keyword>
<dbReference type="Pfam" id="PF03283">
    <property type="entry name" value="PAE"/>
    <property type="match status" value="1"/>
</dbReference>
<dbReference type="PANTHER" id="PTHR21562:SF65">
    <property type="entry name" value="PECTIN ACETYLESTERASE"/>
    <property type="match status" value="1"/>
</dbReference>
<evidence type="ECO:0000256" key="6">
    <source>
        <dbReference type="RuleBase" id="RU363114"/>
    </source>
</evidence>
<dbReference type="GO" id="GO:0071555">
    <property type="term" value="P:cell wall organization"/>
    <property type="evidence" value="ECO:0007669"/>
    <property type="project" value="UniProtKB-KW"/>
</dbReference>
<protein>
    <recommendedName>
        <fullName evidence="6">Pectin acetylesterase</fullName>
        <ecNumber evidence="6">3.1.1.-</ecNumber>
    </recommendedName>
</protein>
<comment type="subcellular location">
    <subcellularLocation>
        <location evidence="2 6">Secreted</location>
        <location evidence="2 6">Cell wall</location>
    </subcellularLocation>
</comment>
<organism evidence="7 8">
    <name type="scientific">Sesamum alatum</name>
    <dbReference type="NCBI Taxonomy" id="300844"/>
    <lineage>
        <taxon>Eukaryota</taxon>
        <taxon>Viridiplantae</taxon>
        <taxon>Streptophyta</taxon>
        <taxon>Embryophyta</taxon>
        <taxon>Tracheophyta</taxon>
        <taxon>Spermatophyta</taxon>
        <taxon>Magnoliopsida</taxon>
        <taxon>eudicotyledons</taxon>
        <taxon>Gunneridae</taxon>
        <taxon>Pentapetalae</taxon>
        <taxon>asterids</taxon>
        <taxon>lamiids</taxon>
        <taxon>Lamiales</taxon>
        <taxon>Pedaliaceae</taxon>
        <taxon>Sesamum</taxon>
    </lineage>
</organism>
<dbReference type="PANTHER" id="PTHR21562">
    <property type="entry name" value="NOTUM-RELATED"/>
    <property type="match status" value="1"/>
</dbReference>
<dbReference type="EMBL" id="JACGWO010000002">
    <property type="protein sequence ID" value="KAK4435614.1"/>
    <property type="molecule type" value="Genomic_DNA"/>
</dbReference>
<evidence type="ECO:0000256" key="1">
    <source>
        <dbReference type="ARBA" id="ARBA00003534"/>
    </source>
</evidence>
<comment type="similarity">
    <text evidence="3 6">Belongs to the pectinacetylesterase family.</text>
</comment>
<reference evidence="7" key="1">
    <citation type="submission" date="2020-06" db="EMBL/GenBank/DDBJ databases">
        <authorList>
            <person name="Li T."/>
            <person name="Hu X."/>
            <person name="Zhang T."/>
            <person name="Song X."/>
            <person name="Zhang H."/>
            <person name="Dai N."/>
            <person name="Sheng W."/>
            <person name="Hou X."/>
            <person name="Wei L."/>
        </authorList>
    </citation>
    <scope>NUCLEOTIDE SEQUENCE</scope>
    <source>
        <strain evidence="7">3651</strain>
        <tissue evidence="7">Leaf</tissue>
    </source>
</reference>
<dbReference type="GO" id="GO:0009505">
    <property type="term" value="C:plant-type cell wall"/>
    <property type="evidence" value="ECO:0007669"/>
    <property type="project" value="TreeGrafter"/>
</dbReference>
<keyword evidence="6" id="KW-0964">Secreted</keyword>
<evidence type="ECO:0000256" key="2">
    <source>
        <dbReference type="ARBA" id="ARBA00004191"/>
    </source>
</evidence>
<name>A0AAE1YSD3_9LAMI</name>
<accession>A0AAE1YSD3</accession>
<evidence type="ECO:0000256" key="5">
    <source>
        <dbReference type="ARBA" id="ARBA00023316"/>
    </source>
</evidence>
<keyword evidence="6" id="KW-0378">Hydrolase</keyword>
<gene>
    <name evidence="7" type="ORF">Salat_0724900</name>
</gene>
<evidence type="ECO:0000256" key="3">
    <source>
        <dbReference type="ARBA" id="ARBA00005784"/>
    </source>
</evidence>
<comment type="caution">
    <text evidence="7">The sequence shown here is derived from an EMBL/GenBank/DDBJ whole genome shotgun (WGS) entry which is preliminary data.</text>
</comment>
<evidence type="ECO:0000256" key="4">
    <source>
        <dbReference type="ARBA" id="ARBA00022512"/>
    </source>
</evidence>
<proteinExistence type="inferred from homology"/>
<dbReference type="EC" id="3.1.1.-" evidence="6"/>
<keyword evidence="8" id="KW-1185">Reference proteome</keyword>
<sequence length="145" mass="16760">MDPSLCLFPEYLVGDVQTPLFLLNTAFDQYQIYSLRPYPAVKQGWRECAENTTLCTSAQLDYMKEFRTTFLQTLKGIPDCPSRGMYINSCYIHDFLFSTARWSYQGPPSLGNKVIRRVIGDWYFERCSAKVIDAQTDHPLNCFKA</sequence>
<evidence type="ECO:0000313" key="8">
    <source>
        <dbReference type="Proteomes" id="UP001293254"/>
    </source>
</evidence>
<keyword evidence="5 6" id="KW-0961">Cell wall biogenesis/degradation</keyword>
<dbReference type="InterPro" id="IPR004963">
    <property type="entry name" value="PAE/NOTUM"/>
</dbReference>
<comment type="function">
    <text evidence="1 6">Hydrolyzes acetyl esters in homogalacturonan regions of pectin. In type I primary cell wall, galacturonic acid residues of pectin can be acetylated at the O-2 and O-3 positions. Decreasing the degree of acetylation of pectin gels in vitro alters their physical properties.</text>
</comment>
<evidence type="ECO:0000313" key="7">
    <source>
        <dbReference type="EMBL" id="KAK4435614.1"/>
    </source>
</evidence>